<gene>
    <name evidence="10" type="primary">LOC110804899</name>
</gene>
<protein>
    <recommendedName>
        <fullName evidence="6">Transcription repressor</fullName>
    </recommendedName>
    <alternativeName>
        <fullName evidence="6">Ovate family protein</fullName>
    </alternativeName>
</protein>
<name>A0A9R0KBX7_SPIOL</name>
<evidence type="ECO:0000313" key="10">
    <source>
        <dbReference type="RefSeq" id="XP_021866186.1"/>
    </source>
</evidence>
<dbReference type="GO" id="GO:0045892">
    <property type="term" value="P:negative regulation of DNA-templated transcription"/>
    <property type="evidence" value="ECO:0007669"/>
    <property type="project" value="UniProtKB-UniRule"/>
</dbReference>
<dbReference type="KEGG" id="soe:110804899"/>
<organism evidence="9 10">
    <name type="scientific">Spinacia oleracea</name>
    <name type="common">Spinach</name>
    <dbReference type="NCBI Taxonomy" id="3562"/>
    <lineage>
        <taxon>Eukaryota</taxon>
        <taxon>Viridiplantae</taxon>
        <taxon>Streptophyta</taxon>
        <taxon>Embryophyta</taxon>
        <taxon>Tracheophyta</taxon>
        <taxon>Spermatophyta</taxon>
        <taxon>Magnoliopsida</taxon>
        <taxon>eudicotyledons</taxon>
        <taxon>Gunneridae</taxon>
        <taxon>Pentapetalae</taxon>
        <taxon>Caryophyllales</taxon>
        <taxon>Chenopodiaceae</taxon>
        <taxon>Chenopodioideae</taxon>
        <taxon>Anserineae</taxon>
        <taxon>Spinacia</taxon>
    </lineage>
</organism>
<comment type="subcellular location">
    <subcellularLocation>
        <location evidence="1 6">Nucleus</location>
    </subcellularLocation>
</comment>
<feature type="region of interest" description="Disordered" evidence="7">
    <location>
        <begin position="42"/>
        <end position="79"/>
    </location>
</feature>
<dbReference type="InterPro" id="IPR006458">
    <property type="entry name" value="Ovate_C"/>
</dbReference>
<accession>A0A9R0KBX7</accession>
<dbReference type="PANTHER" id="PTHR33057">
    <property type="entry name" value="TRANSCRIPTION REPRESSOR OFP7-RELATED"/>
    <property type="match status" value="1"/>
</dbReference>
<reference evidence="9" key="1">
    <citation type="journal article" date="2021" name="Nat. Commun.">
        <title>Genomic analyses provide insights into spinach domestication and the genetic basis of agronomic traits.</title>
        <authorList>
            <person name="Cai X."/>
            <person name="Sun X."/>
            <person name="Xu C."/>
            <person name="Sun H."/>
            <person name="Wang X."/>
            <person name="Ge C."/>
            <person name="Zhang Z."/>
            <person name="Wang Q."/>
            <person name="Fei Z."/>
            <person name="Jiao C."/>
            <person name="Wang Q."/>
        </authorList>
    </citation>
    <scope>NUCLEOTIDE SEQUENCE [LARGE SCALE GENOMIC DNA]</scope>
    <source>
        <strain evidence="9">cv. Varoflay</strain>
    </source>
</reference>
<evidence type="ECO:0000256" key="3">
    <source>
        <dbReference type="ARBA" id="ARBA00023015"/>
    </source>
</evidence>
<keyword evidence="9" id="KW-1185">Reference proteome</keyword>
<comment type="function">
    <text evidence="6">Transcriptional repressor that regulates multiple aspects of plant growth and development.</text>
</comment>
<keyword evidence="2 6" id="KW-0678">Repressor</keyword>
<dbReference type="GeneID" id="110804899"/>
<dbReference type="GO" id="GO:0005634">
    <property type="term" value="C:nucleus"/>
    <property type="evidence" value="ECO:0007669"/>
    <property type="project" value="UniProtKB-SubCell"/>
</dbReference>
<evidence type="ECO:0000256" key="5">
    <source>
        <dbReference type="ARBA" id="ARBA00023242"/>
    </source>
</evidence>
<keyword evidence="4 6" id="KW-0804">Transcription</keyword>
<proteinExistence type="predicted"/>
<feature type="compositionally biased region" description="Polar residues" evidence="7">
    <location>
        <begin position="62"/>
        <end position="74"/>
    </location>
</feature>
<feature type="domain" description="OVATE" evidence="8">
    <location>
        <begin position="307"/>
        <end position="366"/>
    </location>
</feature>
<feature type="region of interest" description="Disordered" evidence="7">
    <location>
        <begin position="1"/>
        <end position="24"/>
    </location>
</feature>
<evidence type="ECO:0000256" key="4">
    <source>
        <dbReference type="ARBA" id="ARBA00023163"/>
    </source>
</evidence>
<keyword evidence="3 6" id="KW-0805">Transcription regulation</keyword>
<dbReference type="PROSITE" id="PS51754">
    <property type="entry name" value="OVATE"/>
    <property type="match status" value="1"/>
</dbReference>
<dbReference type="NCBIfam" id="TIGR01568">
    <property type="entry name" value="A_thal_3678"/>
    <property type="match status" value="1"/>
</dbReference>
<evidence type="ECO:0000256" key="1">
    <source>
        <dbReference type="ARBA" id="ARBA00004123"/>
    </source>
</evidence>
<evidence type="ECO:0000313" key="9">
    <source>
        <dbReference type="Proteomes" id="UP000813463"/>
    </source>
</evidence>
<dbReference type="PANTHER" id="PTHR33057:SF82">
    <property type="entry name" value="TRANSCRIPTION REPRESSOR OFP5"/>
    <property type="match status" value="1"/>
</dbReference>
<evidence type="ECO:0000256" key="2">
    <source>
        <dbReference type="ARBA" id="ARBA00022491"/>
    </source>
</evidence>
<dbReference type="Proteomes" id="UP000813463">
    <property type="component" value="Chromosome 5"/>
</dbReference>
<dbReference type="OrthoDB" id="1928390at2759"/>
<feature type="compositionally biased region" description="Low complexity" evidence="7">
    <location>
        <begin position="10"/>
        <end position="24"/>
    </location>
</feature>
<evidence type="ECO:0000256" key="6">
    <source>
        <dbReference type="RuleBase" id="RU367028"/>
    </source>
</evidence>
<reference evidence="10" key="2">
    <citation type="submission" date="2025-08" db="UniProtKB">
        <authorList>
            <consortium name="RefSeq"/>
        </authorList>
    </citation>
    <scope>IDENTIFICATION</scope>
    <source>
        <tissue evidence="10">Leaf</tissue>
    </source>
</reference>
<dbReference type="Pfam" id="PF04844">
    <property type="entry name" value="Ovate"/>
    <property type="match status" value="1"/>
</dbReference>
<evidence type="ECO:0000256" key="7">
    <source>
        <dbReference type="SAM" id="MobiDB-lite"/>
    </source>
</evidence>
<sequence length="370" mass="42931">MMNWGRKKPSSASASASSSSSSSQSHLISHIFPLSWLSKFKRASDKPSSRKQKTNQKEKQHQNLQRVSPSTTPKHPSYYLDSRFYTQDSDGFWRLSIKEDNTRGDNESLVVPQKYFGNSNVKEVATKRRVQKPRVVKAEILPEKGITAAKNESLQRTYRRIMEVTEELHRELDEVNGYRKSVEKELSEFELLPVMQMMGRADERLLYANSDKNPILASTDLSSYHHHGNDKILEWQRLKDAKIKEVLSKGEKHRKSFHVGRGNNKIRVSSPKMDTCKIKALEDMKRAKMKKKLQLEDKEADLGSFAVVKSSRNPQQDFKDSMLEMIMEKRIRGPEELEELLACYLTLNADEYHDLIIKVFRQVWRELEEA</sequence>
<dbReference type="InterPro" id="IPR038933">
    <property type="entry name" value="Ovate"/>
</dbReference>
<dbReference type="AlphaFoldDB" id="A0A9R0KBX7"/>
<evidence type="ECO:0000259" key="8">
    <source>
        <dbReference type="PROSITE" id="PS51754"/>
    </source>
</evidence>
<dbReference type="RefSeq" id="XP_021866186.1">
    <property type="nucleotide sequence ID" value="XM_022010494.2"/>
</dbReference>
<keyword evidence="5 6" id="KW-0539">Nucleus</keyword>